<dbReference type="GO" id="GO:0005524">
    <property type="term" value="F:ATP binding"/>
    <property type="evidence" value="ECO:0007669"/>
    <property type="project" value="UniProtKB-KW"/>
</dbReference>
<dbReference type="EC" id="2.7.11.1" evidence="1"/>
<keyword evidence="5" id="KW-0418">Kinase</keyword>
<dbReference type="InterPro" id="IPR051131">
    <property type="entry name" value="NEK_Ser/Thr_kinase_NIMA"/>
</dbReference>
<dbReference type="Gene3D" id="2.20.110.10">
    <property type="entry name" value="Histone H3 K4-specific methyltransferase SET7/9 N-terminal domain"/>
    <property type="match status" value="1"/>
</dbReference>
<evidence type="ECO:0000256" key="5">
    <source>
        <dbReference type="ARBA" id="ARBA00022777"/>
    </source>
</evidence>
<dbReference type="SUPFAM" id="SSF56112">
    <property type="entry name" value="Protein kinase-like (PK-like)"/>
    <property type="match status" value="1"/>
</dbReference>
<keyword evidence="6" id="KW-0067">ATP-binding</keyword>
<dbReference type="SUPFAM" id="SSF82185">
    <property type="entry name" value="Histone H3 K4-specific methyltransferase SET7/9 N-terminal domain"/>
    <property type="match status" value="1"/>
</dbReference>
<dbReference type="GO" id="GO:0004674">
    <property type="term" value="F:protein serine/threonine kinase activity"/>
    <property type="evidence" value="ECO:0007669"/>
    <property type="project" value="UniProtKB-KW"/>
</dbReference>
<feature type="compositionally biased region" description="Polar residues" evidence="9">
    <location>
        <begin position="398"/>
        <end position="411"/>
    </location>
</feature>
<evidence type="ECO:0000256" key="3">
    <source>
        <dbReference type="ARBA" id="ARBA00022679"/>
    </source>
</evidence>
<sequence length="680" mass="76719">MIWFAQIAMGLAKLHAKKFIHRDLKPGNIFLVGKHQGIAKIGDLGLATCLDQSRYAANHGTGIYFPPEYFQNPHANALSYESDIWALGVILYELASNGRFPFALNQQRKIQQVKQVIEAQYIPLQNQVDPQVCTLVSKILRKDPQNRPSIQEIIKEDIVYEIIQSIAFGRFKSSQLISRKKYLSVNAQIARLLGNKTASAYKEQLTKMKLLNLDWADISQLANGGSQERILLQIQQNITSANSQAPVIQTNISSLNPPTQLEEILNTLVNIGQKVSEQMSHFISQFQDLPHAAPQPIQPGVPSQVSDPSSIQAPTSLQKGVRHTQEGQDDMFEIVEVMRTQYSRSQLGDGNASSMINEGQSQMRGSELQARTQINQQVQRNLVDREEVLRGAAPRTMMDQSQRGSMVSTVSEGEEGPVIESVSSQAANEDDGLDEIHDLEEEKRGDGSSSDDEGEEEQEQKVFGQDEIFKNQEFYMFLLVLAKKCPQLFKSWTLRGAFTYKQWPLAFTRVRRNKCFLKEYTQGPLFVFYYGQVQSPDIQSAFPGYGKGIRFAYDSDKNQGGLCEMYFNEQGYPYWGRFYVYSNEEIEVYTGEFRNSTFANGRGYMDYSSKGYTIEGSFLNGKANGQCIRTNSDGERSMGEYKEGRQHGTHKRFTTSGMIFVQLFHEGVAVSGEEDITANY</sequence>
<accession>A0A8J8NXP1</accession>
<dbReference type="SMART" id="SM00220">
    <property type="entry name" value="S_TKc"/>
    <property type="match status" value="1"/>
</dbReference>
<dbReference type="Pfam" id="PF00069">
    <property type="entry name" value="Pkinase"/>
    <property type="match status" value="1"/>
</dbReference>
<feature type="region of interest" description="Disordered" evidence="9">
    <location>
        <begin position="391"/>
        <end position="463"/>
    </location>
</feature>
<dbReference type="PANTHER" id="PTHR44899">
    <property type="entry name" value="CAMK FAMILY PROTEIN KINASE"/>
    <property type="match status" value="1"/>
</dbReference>
<evidence type="ECO:0000259" key="10">
    <source>
        <dbReference type="PROSITE" id="PS50011"/>
    </source>
</evidence>
<comment type="catalytic activity">
    <reaction evidence="8">
        <text>L-seryl-[protein] + ATP = O-phospho-L-seryl-[protein] + ADP + H(+)</text>
        <dbReference type="Rhea" id="RHEA:17989"/>
        <dbReference type="Rhea" id="RHEA-COMP:9863"/>
        <dbReference type="Rhea" id="RHEA-COMP:11604"/>
        <dbReference type="ChEBI" id="CHEBI:15378"/>
        <dbReference type="ChEBI" id="CHEBI:29999"/>
        <dbReference type="ChEBI" id="CHEBI:30616"/>
        <dbReference type="ChEBI" id="CHEBI:83421"/>
        <dbReference type="ChEBI" id="CHEBI:456216"/>
        <dbReference type="EC" id="2.7.11.1"/>
    </reaction>
</comment>
<feature type="region of interest" description="Disordered" evidence="9">
    <location>
        <begin position="294"/>
        <end position="325"/>
    </location>
</feature>
<dbReference type="Gene3D" id="1.10.510.10">
    <property type="entry name" value="Transferase(Phosphotransferase) domain 1"/>
    <property type="match status" value="1"/>
</dbReference>
<dbReference type="AlphaFoldDB" id="A0A8J8NXP1"/>
<dbReference type="InterPro" id="IPR011009">
    <property type="entry name" value="Kinase-like_dom_sf"/>
</dbReference>
<gene>
    <name evidence="11" type="ORF">FGO68_gene14106</name>
</gene>
<dbReference type="PANTHER" id="PTHR44899:SF3">
    <property type="entry name" value="SERINE_THREONINE-PROTEIN KINASE NEK1"/>
    <property type="match status" value="1"/>
</dbReference>
<comment type="catalytic activity">
    <reaction evidence="7">
        <text>L-threonyl-[protein] + ATP = O-phospho-L-threonyl-[protein] + ADP + H(+)</text>
        <dbReference type="Rhea" id="RHEA:46608"/>
        <dbReference type="Rhea" id="RHEA-COMP:11060"/>
        <dbReference type="Rhea" id="RHEA-COMP:11605"/>
        <dbReference type="ChEBI" id="CHEBI:15378"/>
        <dbReference type="ChEBI" id="CHEBI:30013"/>
        <dbReference type="ChEBI" id="CHEBI:30616"/>
        <dbReference type="ChEBI" id="CHEBI:61977"/>
        <dbReference type="ChEBI" id="CHEBI:456216"/>
        <dbReference type="EC" id="2.7.11.1"/>
    </reaction>
</comment>
<dbReference type="OrthoDB" id="310217at2759"/>
<feature type="compositionally biased region" description="Acidic residues" evidence="9">
    <location>
        <begin position="449"/>
        <end position="458"/>
    </location>
</feature>
<evidence type="ECO:0000313" key="11">
    <source>
        <dbReference type="EMBL" id="TNV83468.1"/>
    </source>
</evidence>
<comment type="caution">
    <text evidence="11">The sequence shown here is derived from an EMBL/GenBank/DDBJ whole genome shotgun (WGS) entry which is preliminary data.</text>
</comment>
<feature type="compositionally biased region" description="Polar residues" evidence="9">
    <location>
        <begin position="301"/>
        <end position="318"/>
    </location>
</feature>
<dbReference type="InterPro" id="IPR008271">
    <property type="entry name" value="Ser/Thr_kinase_AS"/>
</dbReference>
<proteinExistence type="predicted"/>
<evidence type="ECO:0000256" key="2">
    <source>
        <dbReference type="ARBA" id="ARBA00022527"/>
    </source>
</evidence>
<evidence type="ECO:0000256" key="8">
    <source>
        <dbReference type="ARBA" id="ARBA00048679"/>
    </source>
</evidence>
<keyword evidence="2" id="KW-0723">Serine/threonine-protein kinase</keyword>
<evidence type="ECO:0000256" key="1">
    <source>
        <dbReference type="ARBA" id="ARBA00012513"/>
    </source>
</evidence>
<dbReference type="PROSITE" id="PS50011">
    <property type="entry name" value="PROTEIN_KINASE_DOM"/>
    <property type="match status" value="1"/>
</dbReference>
<dbReference type="PROSITE" id="PS00108">
    <property type="entry name" value="PROTEIN_KINASE_ST"/>
    <property type="match status" value="1"/>
</dbReference>
<reference evidence="11" key="1">
    <citation type="submission" date="2019-06" db="EMBL/GenBank/DDBJ databases">
        <authorList>
            <person name="Zheng W."/>
        </authorList>
    </citation>
    <scope>NUCLEOTIDE SEQUENCE</scope>
    <source>
        <strain evidence="11">QDHG01</strain>
    </source>
</reference>
<evidence type="ECO:0000256" key="9">
    <source>
        <dbReference type="SAM" id="MobiDB-lite"/>
    </source>
</evidence>
<name>A0A8J8NXP1_HALGN</name>
<evidence type="ECO:0000256" key="6">
    <source>
        <dbReference type="ARBA" id="ARBA00022840"/>
    </source>
</evidence>
<keyword evidence="3" id="KW-0808">Transferase</keyword>
<keyword evidence="12" id="KW-1185">Reference proteome</keyword>
<dbReference type="EMBL" id="RRYP01003805">
    <property type="protein sequence ID" value="TNV83468.1"/>
    <property type="molecule type" value="Genomic_DNA"/>
</dbReference>
<evidence type="ECO:0000256" key="7">
    <source>
        <dbReference type="ARBA" id="ARBA00047899"/>
    </source>
</evidence>
<organism evidence="11 12">
    <name type="scientific">Halteria grandinella</name>
    <dbReference type="NCBI Taxonomy" id="5974"/>
    <lineage>
        <taxon>Eukaryota</taxon>
        <taxon>Sar</taxon>
        <taxon>Alveolata</taxon>
        <taxon>Ciliophora</taxon>
        <taxon>Intramacronucleata</taxon>
        <taxon>Spirotrichea</taxon>
        <taxon>Stichotrichia</taxon>
        <taxon>Sporadotrichida</taxon>
        <taxon>Halteriidae</taxon>
        <taxon>Halteria</taxon>
    </lineage>
</organism>
<feature type="domain" description="Protein kinase" evidence="10">
    <location>
        <begin position="1"/>
        <end position="163"/>
    </location>
</feature>
<dbReference type="InterPro" id="IPR000719">
    <property type="entry name" value="Prot_kinase_dom"/>
</dbReference>
<evidence type="ECO:0000313" key="12">
    <source>
        <dbReference type="Proteomes" id="UP000785679"/>
    </source>
</evidence>
<feature type="compositionally biased region" description="Basic and acidic residues" evidence="9">
    <location>
        <begin position="434"/>
        <end position="446"/>
    </location>
</feature>
<evidence type="ECO:0000256" key="4">
    <source>
        <dbReference type="ARBA" id="ARBA00022741"/>
    </source>
</evidence>
<dbReference type="Proteomes" id="UP000785679">
    <property type="component" value="Unassembled WGS sequence"/>
</dbReference>
<protein>
    <recommendedName>
        <fullName evidence="1">non-specific serine/threonine protein kinase</fullName>
        <ecNumber evidence="1">2.7.11.1</ecNumber>
    </recommendedName>
</protein>
<keyword evidence="4" id="KW-0547">Nucleotide-binding</keyword>